<accession>A0A0F5YDK0</accession>
<proteinExistence type="predicted"/>
<organism evidence="1 2">
    <name type="scientific">Limnoraphis robusta CS-951</name>
    <dbReference type="NCBI Taxonomy" id="1637645"/>
    <lineage>
        <taxon>Bacteria</taxon>
        <taxon>Bacillati</taxon>
        <taxon>Cyanobacteriota</taxon>
        <taxon>Cyanophyceae</taxon>
        <taxon>Oscillatoriophycideae</taxon>
        <taxon>Oscillatoriales</taxon>
        <taxon>Sirenicapillariaceae</taxon>
        <taxon>Limnoraphis</taxon>
    </lineage>
</organism>
<evidence type="ECO:0000313" key="1">
    <source>
        <dbReference type="EMBL" id="KKD36702.1"/>
    </source>
</evidence>
<reference evidence="1 2" key="1">
    <citation type="submission" date="2015-06" db="EMBL/GenBank/DDBJ databases">
        <title>Draft genome assembly of filamentous brackish cyanobacterium Limnoraphis robusta strain CS-951.</title>
        <authorList>
            <person name="Willis A."/>
            <person name="Parks M."/>
            <person name="Burford M.A."/>
        </authorList>
    </citation>
    <scope>NUCLEOTIDE SEQUENCE [LARGE SCALE GENOMIC DNA]</scope>
    <source>
        <strain evidence="1 2">CS-951</strain>
    </source>
</reference>
<dbReference type="AlphaFoldDB" id="A0A0F5YDK0"/>
<name>A0A0F5YDK0_9CYAN</name>
<dbReference type="EMBL" id="LATL02000152">
    <property type="protein sequence ID" value="KKD36702.1"/>
    <property type="molecule type" value="Genomic_DNA"/>
</dbReference>
<comment type="caution">
    <text evidence="1">The sequence shown here is derived from an EMBL/GenBank/DDBJ whole genome shotgun (WGS) entry which is preliminary data.</text>
</comment>
<sequence>MKSDRPIPIGYLFNLDQDFVHIFTKPPPYVKMEAVFHREIVKLLSKQTQCVDLLNQTRLTFL</sequence>
<gene>
    <name evidence="1" type="ORF">WN50_18325</name>
</gene>
<dbReference type="Proteomes" id="UP000033607">
    <property type="component" value="Unassembled WGS sequence"/>
</dbReference>
<protein>
    <submittedName>
        <fullName evidence="1">Uncharacterized protein</fullName>
    </submittedName>
</protein>
<evidence type="ECO:0000313" key="2">
    <source>
        <dbReference type="Proteomes" id="UP000033607"/>
    </source>
</evidence>